<evidence type="ECO:0000313" key="1">
    <source>
        <dbReference type="EMBL" id="PIS42778.1"/>
    </source>
</evidence>
<sequence length="287" mass="34143">MKIVEIIFTRNEGELLRQNIDFHYKQGVDFFLITDSSSEDNTREVMQGYENMGIAECFYDNGVFLQKEQMDAMAKIAFKKHNPDWIIVSDTDEFWSHRNGLKRFLEQVPYDVNVLKICRYQYFPTANDNVNENVIYHRMRYRENGKWIGFNTGIGENEHSLARAKVAFRPINENIDIMAGNHTVHFPNRVTRKVSKEECIVREFSFRNYEQFKAKVKRAATVFEKNVLYRSHKDYGTHWRTYLEEYQKGRLQEFYKNYIFFNEERLQKALAEGALVKDESLAELDSI</sequence>
<proteinExistence type="predicted"/>
<dbReference type="SUPFAM" id="SSF53448">
    <property type="entry name" value="Nucleotide-diphospho-sugar transferases"/>
    <property type="match status" value="1"/>
</dbReference>
<comment type="caution">
    <text evidence="1">The sequence shown here is derived from an EMBL/GenBank/DDBJ whole genome shotgun (WGS) entry which is preliminary data.</text>
</comment>
<dbReference type="Pfam" id="PF13704">
    <property type="entry name" value="Glyco_tranf_2_4"/>
    <property type="match status" value="1"/>
</dbReference>
<dbReference type="InterPro" id="IPR029044">
    <property type="entry name" value="Nucleotide-diphossugar_trans"/>
</dbReference>
<accession>A0A2H0YWA3</accession>
<name>A0A2H0YWA3_9BACT</name>
<protein>
    <recommendedName>
        <fullName evidence="3">Glycosyltransferase family 2 protein</fullName>
    </recommendedName>
</protein>
<dbReference type="EMBL" id="PEXU01000020">
    <property type="protein sequence ID" value="PIS42778.1"/>
    <property type="molecule type" value="Genomic_DNA"/>
</dbReference>
<reference evidence="1 2" key="1">
    <citation type="submission" date="2017-09" db="EMBL/GenBank/DDBJ databases">
        <title>Depth-based differentiation of microbial function through sediment-hosted aquifers and enrichment of novel symbionts in the deep terrestrial subsurface.</title>
        <authorList>
            <person name="Probst A.J."/>
            <person name="Ladd B."/>
            <person name="Jarett J.K."/>
            <person name="Geller-Mcgrath D.E."/>
            <person name="Sieber C.M."/>
            <person name="Emerson J.B."/>
            <person name="Anantharaman K."/>
            <person name="Thomas B.C."/>
            <person name="Malmstrom R."/>
            <person name="Stieglmeier M."/>
            <person name="Klingl A."/>
            <person name="Woyke T."/>
            <person name="Ryan C.M."/>
            <person name="Banfield J.F."/>
        </authorList>
    </citation>
    <scope>NUCLEOTIDE SEQUENCE [LARGE SCALE GENOMIC DNA]</scope>
    <source>
        <strain evidence="1">CG08_land_8_20_14_0_20_40_16</strain>
    </source>
</reference>
<dbReference type="AlphaFoldDB" id="A0A2H0YWA3"/>
<evidence type="ECO:0008006" key="3">
    <source>
        <dbReference type="Google" id="ProtNLM"/>
    </source>
</evidence>
<organism evidence="1 2">
    <name type="scientific">Candidatus Kerfeldbacteria bacterium CG08_land_8_20_14_0_20_40_16</name>
    <dbReference type="NCBI Taxonomy" id="2014244"/>
    <lineage>
        <taxon>Bacteria</taxon>
        <taxon>Candidatus Kerfeldiibacteriota</taxon>
    </lineage>
</organism>
<dbReference type="Proteomes" id="UP000231542">
    <property type="component" value="Unassembled WGS sequence"/>
</dbReference>
<gene>
    <name evidence="1" type="ORF">COT24_01745</name>
</gene>
<evidence type="ECO:0000313" key="2">
    <source>
        <dbReference type="Proteomes" id="UP000231542"/>
    </source>
</evidence>